<dbReference type="Proteomes" id="UP000190897">
    <property type="component" value="Unassembled WGS sequence"/>
</dbReference>
<organism evidence="3 4">
    <name type="scientific">Dyadobacter psychrophilus</name>
    <dbReference type="NCBI Taxonomy" id="651661"/>
    <lineage>
        <taxon>Bacteria</taxon>
        <taxon>Pseudomonadati</taxon>
        <taxon>Bacteroidota</taxon>
        <taxon>Cytophagia</taxon>
        <taxon>Cytophagales</taxon>
        <taxon>Spirosomataceae</taxon>
        <taxon>Dyadobacter</taxon>
    </lineage>
</organism>
<accession>A0A1T5HBJ7</accession>
<dbReference type="PANTHER" id="PTHR44520">
    <property type="entry name" value="RESPONSE REGULATOR RCP1-RELATED"/>
    <property type="match status" value="1"/>
</dbReference>
<dbReference type="STRING" id="651661.SAMN05660293_05241"/>
<protein>
    <submittedName>
        <fullName evidence="3">CheY chemotaxis protein or a CheY-like REC (Receiver) domain</fullName>
    </submittedName>
</protein>
<feature type="domain" description="Response regulatory" evidence="2">
    <location>
        <begin position="3"/>
        <end position="124"/>
    </location>
</feature>
<keyword evidence="1" id="KW-0597">Phosphoprotein</keyword>
<dbReference type="EMBL" id="FUZA01000010">
    <property type="protein sequence ID" value="SKC18024.1"/>
    <property type="molecule type" value="Genomic_DNA"/>
</dbReference>
<evidence type="ECO:0000313" key="4">
    <source>
        <dbReference type="Proteomes" id="UP000190897"/>
    </source>
</evidence>
<name>A0A1T5HBJ7_9BACT</name>
<dbReference type="RefSeq" id="WP_082217673.1">
    <property type="nucleotide sequence ID" value="NZ_FUZA01000010.1"/>
</dbReference>
<dbReference type="InterPro" id="IPR011006">
    <property type="entry name" value="CheY-like_superfamily"/>
</dbReference>
<dbReference type="SUPFAM" id="SSF52172">
    <property type="entry name" value="CheY-like"/>
    <property type="match status" value="2"/>
</dbReference>
<gene>
    <name evidence="3" type="ORF">SAMN05660293_05241</name>
</gene>
<feature type="modified residue" description="4-aspartylphosphate" evidence="1">
    <location>
        <position position="203"/>
    </location>
</feature>
<evidence type="ECO:0000313" key="3">
    <source>
        <dbReference type="EMBL" id="SKC18024.1"/>
    </source>
</evidence>
<dbReference type="SMART" id="SM00448">
    <property type="entry name" value="REC"/>
    <property type="match status" value="2"/>
</dbReference>
<sequence>MKKIYLVDDDEDDRMLARQALESVGEEVEIVDLMDGNELLILLEEALPTDPVLVLMDMNMPVMNGIEALSALKSRADLRHIPVVLFSTSENPNLVKQAYQLGANAYIVKPYTLDGYIRIAHAINLCFLNSYRPGGHAGLRKITGKNIVLIEDNSDHAALIELFMKNGAPGLNVIHQTSAESAIIFFQSLDKKASAAIDLIILDLYLPTRKQGLDLLAWLRTSYMDQGIPIAPVIVLSSSPHHLDIQASYRHHANAYLVKTAEPTRSFSYLTDLCSVWWDTISFPNRPVNGIA</sequence>
<feature type="domain" description="Response regulatory" evidence="2">
    <location>
        <begin position="146"/>
        <end position="274"/>
    </location>
</feature>
<dbReference type="OrthoDB" id="7631574at2"/>
<evidence type="ECO:0000259" key="2">
    <source>
        <dbReference type="PROSITE" id="PS50110"/>
    </source>
</evidence>
<dbReference type="AlphaFoldDB" id="A0A1T5HBJ7"/>
<dbReference type="InterPro" id="IPR001789">
    <property type="entry name" value="Sig_transdc_resp-reg_receiver"/>
</dbReference>
<keyword evidence="4" id="KW-1185">Reference proteome</keyword>
<evidence type="ECO:0000256" key="1">
    <source>
        <dbReference type="PROSITE-ProRule" id="PRU00169"/>
    </source>
</evidence>
<proteinExistence type="predicted"/>
<dbReference type="InterPro" id="IPR052893">
    <property type="entry name" value="TCS_response_regulator"/>
</dbReference>
<reference evidence="4" key="1">
    <citation type="submission" date="2017-02" db="EMBL/GenBank/DDBJ databases">
        <authorList>
            <person name="Varghese N."/>
            <person name="Submissions S."/>
        </authorList>
    </citation>
    <scope>NUCLEOTIDE SEQUENCE [LARGE SCALE GENOMIC DNA]</scope>
    <source>
        <strain evidence="4">DSM 22270</strain>
    </source>
</reference>
<dbReference type="PROSITE" id="PS50110">
    <property type="entry name" value="RESPONSE_REGULATORY"/>
    <property type="match status" value="2"/>
</dbReference>
<dbReference type="PANTHER" id="PTHR44520:SF2">
    <property type="entry name" value="RESPONSE REGULATOR RCP1"/>
    <property type="match status" value="1"/>
</dbReference>
<dbReference type="Gene3D" id="3.40.50.2300">
    <property type="match status" value="2"/>
</dbReference>
<dbReference type="Pfam" id="PF00072">
    <property type="entry name" value="Response_reg"/>
    <property type="match status" value="2"/>
</dbReference>
<feature type="modified residue" description="4-aspartylphosphate" evidence="1">
    <location>
        <position position="57"/>
    </location>
</feature>
<dbReference type="GO" id="GO:0000160">
    <property type="term" value="P:phosphorelay signal transduction system"/>
    <property type="evidence" value="ECO:0007669"/>
    <property type="project" value="InterPro"/>
</dbReference>